<evidence type="ECO:0000313" key="1">
    <source>
        <dbReference type="EMBL" id="GBO05544.1"/>
    </source>
</evidence>
<accession>A0A4Y2U0R2</accession>
<dbReference type="OrthoDB" id="6627680at2759"/>
<evidence type="ECO:0000313" key="2">
    <source>
        <dbReference type="Proteomes" id="UP000499080"/>
    </source>
</evidence>
<dbReference type="EMBL" id="BGPR01032144">
    <property type="protein sequence ID" value="GBO05544.1"/>
    <property type="molecule type" value="Genomic_DNA"/>
</dbReference>
<protein>
    <submittedName>
        <fullName evidence="1">Uncharacterized protein</fullName>
    </submittedName>
</protein>
<proteinExistence type="predicted"/>
<name>A0A4Y2U0R2_ARAVE</name>
<keyword evidence="2" id="KW-1185">Reference proteome</keyword>
<reference evidence="1 2" key="1">
    <citation type="journal article" date="2019" name="Sci. Rep.">
        <title>Orb-weaving spider Araneus ventricosus genome elucidates the spidroin gene catalogue.</title>
        <authorList>
            <person name="Kono N."/>
            <person name="Nakamura H."/>
            <person name="Ohtoshi R."/>
            <person name="Moran D.A.P."/>
            <person name="Shinohara A."/>
            <person name="Yoshida Y."/>
            <person name="Fujiwara M."/>
            <person name="Mori M."/>
            <person name="Tomita M."/>
            <person name="Arakawa K."/>
        </authorList>
    </citation>
    <scope>NUCLEOTIDE SEQUENCE [LARGE SCALE GENOMIC DNA]</scope>
</reference>
<gene>
    <name evidence="1" type="ORF">AVEN_137470_1</name>
</gene>
<dbReference type="Proteomes" id="UP000499080">
    <property type="component" value="Unassembled WGS sequence"/>
</dbReference>
<dbReference type="AlphaFoldDB" id="A0A4Y2U0R2"/>
<sequence>MDGIRNRLLGLNQKKTLKLDVVPSVNLPLRDNGEDISSRNQRRRERSILQETKIILKCLRLKKACVTTAMEPFTTSKTENIFSSCFETEKENALLLERIRFLDSELEKTKK</sequence>
<organism evidence="1 2">
    <name type="scientific">Araneus ventricosus</name>
    <name type="common">Orbweaver spider</name>
    <name type="synonym">Epeira ventricosa</name>
    <dbReference type="NCBI Taxonomy" id="182803"/>
    <lineage>
        <taxon>Eukaryota</taxon>
        <taxon>Metazoa</taxon>
        <taxon>Ecdysozoa</taxon>
        <taxon>Arthropoda</taxon>
        <taxon>Chelicerata</taxon>
        <taxon>Arachnida</taxon>
        <taxon>Araneae</taxon>
        <taxon>Araneomorphae</taxon>
        <taxon>Entelegynae</taxon>
        <taxon>Araneoidea</taxon>
        <taxon>Araneidae</taxon>
        <taxon>Araneus</taxon>
    </lineage>
</organism>
<comment type="caution">
    <text evidence="1">The sequence shown here is derived from an EMBL/GenBank/DDBJ whole genome shotgun (WGS) entry which is preliminary data.</text>
</comment>